<dbReference type="PANTHER" id="PTHR43477:SF1">
    <property type="entry name" value="DIHYDROANTICAPSIN 7-DEHYDROGENASE"/>
    <property type="match status" value="1"/>
</dbReference>
<dbReference type="InterPro" id="IPR002347">
    <property type="entry name" value="SDR_fam"/>
</dbReference>
<dbReference type="Pfam" id="PF23441">
    <property type="entry name" value="SDR"/>
    <property type="match status" value="1"/>
</dbReference>
<dbReference type="AlphaFoldDB" id="A0A9P9EUC2"/>
<dbReference type="PRINTS" id="PR00081">
    <property type="entry name" value="GDHRDH"/>
</dbReference>
<dbReference type="InterPro" id="IPR051122">
    <property type="entry name" value="SDR_DHRS6-like"/>
</dbReference>
<keyword evidence="2" id="KW-0521">NADP</keyword>
<protein>
    <submittedName>
        <fullName evidence="4">Short-chain dehydrogenase/ reductase</fullName>
    </submittedName>
</protein>
<sequence>MSPKYINKLEGNSVLVVGGTSGIGFAVAEASVEFGARVVVASRSQERVDNAVKRLAMSYPDAKDRIQGHVVNLYGDDSETSITKLFDFVTNGGRDLVDHVVETAGESIHSLTLQEVTPKRIAEATSSRVTGGIMLAKVASKYLKMEHTSSLTLTGGASADKPPPGMSVLATIGGAKNALARGLAVDLSPVRANLVSPGAVQTPVLDSLFENMKFGKDSADFEAARTLLKNASVSGRIGDPEDLAEAYLSLMKNHFVTGTILHVNGGMFLK</sequence>
<dbReference type="GO" id="GO:0016491">
    <property type="term" value="F:oxidoreductase activity"/>
    <property type="evidence" value="ECO:0007669"/>
    <property type="project" value="UniProtKB-KW"/>
</dbReference>
<evidence type="ECO:0000313" key="5">
    <source>
        <dbReference type="Proteomes" id="UP000717696"/>
    </source>
</evidence>
<dbReference type="Gene3D" id="3.40.50.720">
    <property type="entry name" value="NAD(P)-binding Rossmann-like Domain"/>
    <property type="match status" value="1"/>
</dbReference>
<dbReference type="PANTHER" id="PTHR43477">
    <property type="entry name" value="DIHYDROANTICAPSIN 7-DEHYDROGENASE"/>
    <property type="match status" value="1"/>
</dbReference>
<comment type="caution">
    <text evidence="4">The sequence shown here is derived from an EMBL/GenBank/DDBJ whole genome shotgun (WGS) entry which is preliminary data.</text>
</comment>
<dbReference type="Proteomes" id="UP000717696">
    <property type="component" value="Unassembled WGS sequence"/>
</dbReference>
<evidence type="ECO:0000256" key="3">
    <source>
        <dbReference type="ARBA" id="ARBA00023002"/>
    </source>
</evidence>
<accession>A0A9P9EUC2</accession>
<evidence type="ECO:0000256" key="1">
    <source>
        <dbReference type="ARBA" id="ARBA00006484"/>
    </source>
</evidence>
<proteinExistence type="inferred from homology"/>
<dbReference type="InterPro" id="IPR057571">
    <property type="entry name" value="SDR_PhqE-like"/>
</dbReference>
<gene>
    <name evidence="4" type="ORF">B0J13DRAFT_607029</name>
</gene>
<organism evidence="4 5">
    <name type="scientific">Dactylonectria estremocensis</name>
    <dbReference type="NCBI Taxonomy" id="1079267"/>
    <lineage>
        <taxon>Eukaryota</taxon>
        <taxon>Fungi</taxon>
        <taxon>Dikarya</taxon>
        <taxon>Ascomycota</taxon>
        <taxon>Pezizomycotina</taxon>
        <taxon>Sordariomycetes</taxon>
        <taxon>Hypocreomycetidae</taxon>
        <taxon>Hypocreales</taxon>
        <taxon>Nectriaceae</taxon>
        <taxon>Dactylonectria</taxon>
    </lineage>
</organism>
<dbReference type="SUPFAM" id="SSF51735">
    <property type="entry name" value="NAD(P)-binding Rossmann-fold domains"/>
    <property type="match status" value="1"/>
</dbReference>
<evidence type="ECO:0000256" key="2">
    <source>
        <dbReference type="ARBA" id="ARBA00022857"/>
    </source>
</evidence>
<comment type="similarity">
    <text evidence="1">Belongs to the short-chain dehydrogenases/reductases (SDR) family.</text>
</comment>
<name>A0A9P9EUC2_9HYPO</name>
<dbReference type="InterPro" id="IPR036291">
    <property type="entry name" value="NAD(P)-bd_dom_sf"/>
</dbReference>
<keyword evidence="3" id="KW-0560">Oxidoreductase</keyword>
<evidence type="ECO:0000313" key="4">
    <source>
        <dbReference type="EMBL" id="KAH7147083.1"/>
    </source>
</evidence>
<dbReference type="EMBL" id="JAGMUU010000008">
    <property type="protein sequence ID" value="KAH7147083.1"/>
    <property type="molecule type" value="Genomic_DNA"/>
</dbReference>
<dbReference type="OrthoDB" id="294295at2759"/>
<keyword evidence="5" id="KW-1185">Reference proteome</keyword>
<reference evidence="4" key="1">
    <citation type="journal article" date="2021" name="Nat. Commun.">
        <title>Genetic determinants of endophytism in the Arabidopsis root mycobiome.</title>
        <authorList>
            <person name="Mesny F."/>
            <person name="Miyauchi S."/>
            <person name="Thiergart T."/>
            <person name="Pickel B."/>
            <person name="Atanasova L."/>
            <person name="Karlsson M."/>
            <person name="Huettel B."/>
            <person name="Barry K.W."/>
            <person name="Haridas S."/>
            <person name="Chen C."/>
            <person name="Bauer D."/>
            <person name="Andreopoulos W."/>
            <person name="Pangilinan J."/>
            <person name="LaButti K."/>
            <person name="Riley R."/>
            <person name="Lipzen A."/>
            <person name="Clum A."/>
            <person name="Drula E."/>
            <person name="Henrissat B."/>
            <person name="Kohler A."/>
            <person name="Grigoriev I.V."/>
            <person name="Martin F.M."/>
            <person name="Hacquard S."/>
        </authorList>
    </citation>
    <scope>NUCLEOTIDE SEQUENCE</scope>
    <source>
        <strain evidence="4">MPI-CAGE-AT-0021</strain>
    </source>
</reference>
<dbReference type="CDD" id="cd05233">
    <property type="entry name" value="SDR_c"/>
    <property type="match status" value="1"/>
</dbReference>